<dbReference type="Proteomes" id="UP000185772">
    <property type="component" value="Unassembled WGS sequence"/>
</dbReference>
<gene>
    <name evidence="3" type="ORF">BKH27_12890</name>
</gene>
<sequence>MSTHTPVHVSAAPAGPAPVRTAVGTAPADPAPRPAGPLIQSRQTILRSVRAEWIKFWSLRSTWITSFIAIALTVLFGAGLTAASGQSEQYQDMAKDLITQGLAFGQIVVAVLGALIITGEYSSGQIRSSLAAVPKRGQLLASKAVVLAIVSFLLGSLSVFLSWAISKPFIGEHAGSLTDSHYAGYIWGSGLVFAVIALMALGLGFLLRSTAGAITVIVSLLFVVAVPLQLAANKWDWIYKIIGCLPSTVSEAVSDPFQRTTEWGGQGAQFLTHGQAIAVFTAWALIPLIAAWFVFSRRDA</sequence>
<evidence type="ECO:0000313" key="4">
    <source>
        <dbReference type="Proteomes" id="UP000185772"/>
    </source>
</evidence>
<evidence type="ECO:0000256" key="1">
    <source>
        <dbReference type="SAM" id="MobiDB-lite"/>
    </source>
</evidence>
<evidence type="ECO:0000256" key="2">
    <source>
        <dbReference type="SAM" id="Phobius"/>
    </source>
</evidence>
<comment type="caution">
    <text evidence="3">The sequence shown here is derived from an EMBL/GenBank/DDBJ whole genome shotgun (WGS) entry which is preliminary data.</text>
</comment>
<organism evidence="3 4">
    <name type="scientific">Actinomyces oris</name>
    <dbReference type="NCBI Taxonomy" id="544580"/>
    <lineage>
        <taxon>Bacteria</taxon>
        <taxon>Bacillati</taxon>
        <taxon>Actinomycetota</taxon>
        <taxon>Actinomycetes</taxon>
        <taxon>Actinomycetales</taxon>
        <taxon>Actinomycetaceae</taxon>
        <taxon>Actinomyces</taxon>
    </lineage>
</organism>
<name>A0A1Q8VST9_9ACTO</name>
<feature type="transmembrane region" description="Helical" evidence="2">
    <location>
        <begin position="185"/>
        <end position="206"/>
    </location>
</feature>
<dbReference type="PANTHER" id="PTHR37305:SF1">
    <property type="entry name" value="MEMBRANE PROTEIN"/>
    <property type="match status" value="1"/>
</dbReference>
<dbReference type="EMBL" id="MSKM01000059">
    <property type="protein sequence ID" value="OLO51161.1"/>
    <property type="molecule type" value="Genomic_DNA"/>
</dbReference>
<dbReference type="AlphaFoldDB" id="A0A1Q8VST9"/>
<feature type="transmembrane region" description="Helical" evidence="2">
    <location>
        <begin position="103"/>
        <end position="123"/>
    </location>
</feature>
<keyword evidence="2" id="KW-0472">Membrane</keyword>
<accession>A0A1Q8VST9</accession>
<feature type="transmembrane region" description="Helical" evidence="2">
    <location>
        <begin position="144"/>
        <end position="165"/>
    </location>
</feature>
<keyword evidence="2" id="KW-1133">Transmembrane helix</keyword>
<dbReference type="Pfam" id="PF12730">
    <property type="entry name" value="ABC2_membrane_4"/>
    <property type="match status" value="1"/>
</dbReference>
<reference evidence="3 4" key="1">
    <citation type="submission" date="2016-12" db="EMBL/GenBank/DDBJ databases">
        <title>Genomic comparison of strains in the 'Actinomyces naeslundii' group.</title>
        <authorList>
            <person name="Mughal S.R."/>
            <person name="Do T."/>
            <person name="Gilbert S.C."/>
            <person name="Witherden E.A."/>
            <person name="Didelot X."/>
            <person name="Beighton D."/>
        </authorList>
    </citation>
    <scope>NUCLEOTIDE SEQUENCE [LARGE SCALE GENOMIC DNA]</scope>
    <source>
        <strain evidence="3 4">MMRCO6-1</strain>
    </source>
</reference>
<feature type="region of interest" description="Disordered" evidence="1">
    <location>
        <begin position="1"/>
        <end position="37"/>
    </location>
</feature>
<dbReference type="RefSeq" id="WP_070661067.1">
    <property type="nucleotide sequence ID" value="NZ_MSKM01000059.1"/>
</dbReference>
<proteinExistence type="predicted"/>
<feature type="transmembrane region" description="Helical" evidence="2">
    <location>
        <begin position="63"/>
        <end position="83"/>
    </location>
</feature>
<dbReference type="PANTHER" id="PTHR37305">
    <property type="entry name" value="INTEGRAL MEMBRANE PROTEIN-RELATED"/>
    <property type="match status" value="1"/>
</dbReference>
<protein>
    <submittedName>
        <fullName evidence="3">ABC transporter permease</fullName>
    </submittedName>
</protein>
<feature type="transmembrane region" description="Helical" evidence="2">
    <location>
        <begin position="213"/>
        <end position="232"/>
    </location>
</feature>
<feature type="transmembrane region" description="Helical" evidence="2">
    <location>
        <begin position="276"/>
        <end position="295"/>
    </location>
</feature>
<evidence type="ECO:0000313" key="3">
    <source>
        <dbReference type="EMBL" id="OLO51161.1"/>
    </source>
</evidence>
<keyword evidence="2" id="KW-0812">Transmembrane</keyword>